<dbReference type="EMBL" id="LAZR01009402">
    <property type="protein sequence ID" value="KKM72809.1"/>
    <property type="molecule type" value="Genomic_DNA"/>
</dbReference>
<reference evidence="1" key="1">
    <citation type="journal article" date="2015" name="Nature">
        <title>Complex archaea that bridge the gap between prokaryotes and eukaryotes.</title>
        <authorList>
            <person name="Spang A."/>
            <person name="Saw J.H."/>
            <person name="Jorgensen S.L."/>
            <person name="Zaremba-Niedzwiedzka K."/>
            <person name="Martijn J."/>
            <person name="Lind A.E."/>
            <person name="van Eijk R."/>
            <person name="Schleper C."/>
            <person name="Guy L."/>
            <person name="Ettema T.J."/>
        </authorList>
    </citation>
    <scope>NUCLEOTIDE SEQUENCE</scope>
</reference>
<evidence type="ECO:0000313" key="1">
    <source>
        <dbReference type="EMBL" id="KKL66246.1"/>
    </source>
</evidence>
<name>A0A0F9EIY7_9ZZZZ</name>
<comment type="caution">
    <text evidence="1">The sequence shown here is derived from an EMBL/GenBank/DDBJ whole genome shotgun (WGS) entry which is preliminary data.</text>
</comment>
<dbReference type="AlphaFoldDB" id="A0A0F9EIY7"/>
<organism evidence="1">
    <name type="scientific">marine sediment metagenome</name>
    <dbReference type="NCBI Taxonomy" id="412755"/>
    <lineage>
        <taxon>unclassified sequences</taxon>
        <taxon>metagenomes</taxon>
        <taxon>ecological metagenomes</taxon>
    </lineage>
</organism>
<gene>
    <name evidence="2" type="ORF">LCGC14_1416810</name>
    <name evidence="1" type="ORF">LCGC14_2146930</name>
</gene>
<sequence length="61" mass="7007">MIDNEYWQDVMNCSVAAACRAGTIMYQEANQLRQSISEPIDLIRMEQDTKRRLSKGGKKDV</sequence>
<accession>A0A0F9EIY7</accession>
<dbReference type="EMBL" id="LAZR01027270">
    <property type="protein sequence ID" value="KKL66246.1"/>
    <property type="molecule type" value="Genomic_DNA"/>
</dbReference>
<evidence type="ECO:0000313" key="2">
    <source>
        <dbReference type="EMBL" id="KKM72809.1"/>
    </source>
</evidence>
<protein>
    <submittedName>
        <fullName evidence="1">Uncharacterized protein</fullName>
    </submittedName>
</protein>
<proteinExistence type="predicted"/>